<protein>
    <recommendedName>
        <fullName evidence="11">1,6-anhydro-N-acetylmuramyl-L-alanine amidase AmpD</fullName>
        <ecNumber evidence="5">3.5.1.28</ecNumber>
    </recommendedName>
    <alternativeName>
        <fullName evidence="12">N-acetylmuramoyl-L-alanine amidase</fullName>
    </alternativeName>
</protein>
<proteinExistence type="inferred from homology"/>
<dbReference type="Proteomes" id="UP000715095">
    <property type="component" value="Unassembled WGS sequence"/>
</dbReference>
<keyword evidence="6" id="KW-0963">Cytoplasm</keyword>
<evidence type="ECO:0000259" key="13">
    <source>
        <dbReference type="SMART" id="SM00644"/>
    </source>
</evidence>
<dbReference type="EC" id="3.5.1.28" evidence="5"/>
<dbReference type="InterPro" id="IPR002502">
    <property type="entry name" value="Amidase_domain"/>
</dbReference>
<keyword evidence="8 14" id="KW-0378">Hydrolase</keyword>
<evidence type="ECO:0000256" key="6">
    <source>
        <dbReference type="ARBA" id="ARBA00022490"/>
    </source>
</evidence>
<organism evidence="14 15">
    <name type="scientific">Sutterella massiliensis</name>
    <dbReference type="NCBI Taxonomy" id="1816689"/>
    <lineage>
        <taxon>Bacteria</taxon>
        <taxon>Pseudomonadati</taxon>
        <taxon>Pseudomonadota</taxon>
        <taxon>Betaproteobacteria</taxon>
        <taxon>Burkholderiales</taxon>
        <taxon>Sutterellaceae</taxon>
        <taxon>Sutterella</taxon>
    </lineage>
</organism>
<comment type="catalytic activity">
    <reaction evidence="1">
        <text>Hydrolyzes the link between N-acetylmuramoyl residues and L-amino acid residues in certain cell-wall glycopeptides.</text>
        <dbReference type="EC" id="3.5.1.28"/>
    </reaction>
</comment>
<dbReference type="Pfam" id="PF01510">
    <property type="entry name" value="Amidase_2"/>
    <property type="match status" value="1"/>
</dbReference>
<keyword evidence="9" id="KW-0862">Zinc</keyword>
<evidence type="ECO:0000256" key="10">
    <source>
        <dbReference type="ARBA" id="ARBA00023316"/>
    </source>
</evidence>
<evidence type="ECO:0000313" key="14">
    <source>
        <dbReference type="EMBL" id="MBM6703293.1"/>
    </source>
</evidence>
<dbReference type="SMART" id="SM00644">
    <property type="entry name" value="Ami_2"/>
    <property type="match status" value="1"/>
</dbReference>
<comment type="caution">
    <text evidence="14">The sequence shown here is derived from an EMBL/GenBank/DDBJ whole genome shotgun (WGS) entry which is preliminary data.</text>
</comment>
<feature type="domain" description="N-acetylmuramoyl-L-alanine amidase" evidence="13">
    <location>
        <begin position="34"/>
        <end position="181"/>
    </location>
</feature>
<keyword evidence="7" id="KW-0479">Metal-binding</keyword>
<evidence type="ECO:0000256" key="2">
    <source>
        <dbReference type="ARBA" id="ARBA00001947"/>
    </source>
</evidence>
<evidence type="ECO:0000256" key="1">
    <source>
        <dbReference type="ARBA" id="ARBA00001561"/>
    </source>
</evidence>
<keyword evidence="15" id="KW-1185">Reference proteome</keyword>
<dbReference type="InterPro" id="IPR036505">
    <property type="entry name" value="Amidase/PGRP_sf"/>
</dbReference>
<evidence type="ECO:0000313" key="15">
    <source>
        <dbReference type="Proteomes" id="UP000715095"/>
    </source>
</evidence>
<dbReference type="InterPro" id="IPR051206">
    <property type="entry name" value="NAMLAA_amidase_2"/>
</dbReference>
<reference evidence="14 15" key="1">
    <citation type="journal article" date="2021" name="Sci. Rep.">
        <title>The distribution of antibiotic resistance genes in chicken gut microbiota commensals.</title>
        <authorList>
            <person name="Juricova H."/>
            <person name="Matiasovicova J."/>
            <person name="Kubasova T."/>
            <person name="Cejkova D."/>
            <person name="Rychlik I."/>
        </authorList>
    </citation>
    <scope>NUCLEOTIDE SEQUENCE [LARGE SCALE GENOMIC DNA]</scope>
    <source>
        <strain evidence="14 15">An829</strain>
    </source>
</reference>
<evidence type="ECO:0000256" key="3">
    <source>
        <dbReference type="ARBA" id="ARBA00004496"/>
    </source>
</evidence>
<dbReference type="EMBL" id="JACJJC010000002">
    <property type="protein sequence ID" value="MBM6703293.1"/>
    <property type="molecule type" value="Genomic_DNA"/>
</dbReference>
<evidence type="ECO:0000256" key="9">
    <source>
        <dbReference type="ARBA" id="ARBA00022833"/>
    </source>
</evidence>
<dbReference type="NCBIfam" id="NF008758">
    <property type="entry name" value="PRK11789.1"/>
    <property type="match status" value="1"/>
</dbReference>
<evidence type="ECO:0000256" key="11">
    <source>
        <dbReference type="ARBA" id="ARBA00039257"/>
    </source>
</evidence>
<dbReference type="PANTHER" id="PTHR30417:SF4">
    <property type="entry name" value="1,6-ANHYDRO-N-ACETYLMURAMYL-L-ALANINE AMIDASE AMPD"/>
    <property type="match status" value="1"/>
</dbReference>
<dbReference type="Gene3D" id="3.40.80.10">
    <property type="entry name" value="Peptidoglycan recognition protein-like"/>
    <property type="match status" value="1"/>
</dbReference>
<keyword evidence="10" id="KW-0961">Cell wall biogenesis/degradation</keyword>
<accession>A0ABS2DPL2</accession>
<dbReference type="SUPFAM" id="SSF55846">
    <property type="entry name" value="N-acetylmuramoyl-L-alanine amidase-like"/>
    <property type="match status" value="1"/>
</dbReference>
<name>A0ABS2DPL2_9BURK</name>
<gene>
    <name evidence="14" type="primary">ampD</name>
    <name evidence="14" type="ORF">H6A60_02065</name>
</gene>
<comment type="similarity">
    <text evidence="4">Belongs to the N-acetylmuramoyl-L-alanine amidase 2 family.</text>
</comment>
<evidence type="ECO:0000256" key="4">
    <source>
        <dbReference type="ARBA" id="ARBA00007553"/>
    </source>
</evidence>
<dbReference type="PANTHER" id="PTHR30417">
    <property type="entry name" value="N-ACETYLMURAMOYL-L-ALANINE AMIDASE AMID"/>
    <property type="match status" value="1"/>
</dbReference>
<dbReference type="GO" id="GO:0008745">
    <property type="term" value="F:N-acetylmuramoyl-L-alanine amidase activity"/>
    <property type="evidence" value="ECO:0007669"/>
    <property type="project" value="UniProtKB-EC"/>
</dbReference>
<evidence type="ECO:0000256" key="5">
    <source>
        <dbReference type="ARBA" id="ARBA00011901"/>
    </source>
</evidence>
<comment type="cofactor">
    <cofactor evidence="2">
        <name>Zn(2+)</name>
        <dbReference type="ChEBI" id="CHEBI:29105"/>
    </cofactor>
</comment>
<evidence type="ECO:0000256" key="8">
    <source>
        <dbReference type="ARBA" id="ARBA00022801"/>
    </source>
</evidence>
<comment type="subcellular location">
    <subcellularLocation>
        <location evidence="3">Cytoplasm</location>
    </subcellularLocation>
</comment>
<evidence type="ECO:0000256" key="7">
    <source>
        <dbReference type="ARBA" id="ARBA00022723"/>
    </source>
</evidence>
<sequence length="221" mass="24836">MSVWDESGIVPSALDKASGEQRSGRFPAFVQRYSPHFDARPAGETVSLAVLHFISLPAGDFSGEDVERLFLGTLDASRPGYESLAGLRVSSHFFIRRTGEVRQYVDVFDRAWHAGLSNFRGRDACNDFSVGIELEGTEAVPFEDAQYEALEALLRLLSAHLPIRWVTGHEFIAPGRKIDPGPYFDWARVRAFLPEGVALAIAPEDCDREMIERRRRLLERQ</sequence>
<evidence type="ECO:0000256" key="12">
    <source>
        <dbReference type="ARBA" id="ARBA00042615"/>
    </source>
</evidence>
<dbReference type="CDD" id="cd06583">
    <property type="entry name" value="PGRP"/>
    <property type="match status" value="1"/>
</dbReference>